<keyword evidence="3" id="KW-1185">Reference proteome</keyword>
<dbReference type="SUPFAM" id="SSF53098">
    <property type="entry name" value="Ribonuclease H-like"/>
    <property type="match status" value="1"/>
</dbReference>
<feature type="region of interest" description="Disordered" evidence="1">
    <location>
        <begin position="46"/>
        <end position="65"/>
    </location>
</feature>
<evidence type="ECO:0000313" key="3">
    <source>
        <dbReference type="Proteomes" id="UP000237438"/>
    </source>
</evidence>
<feature type="non-terminal residue" evidence="2">
    <location>
        <position position="465"/>
    </location>
</feature>
<sequence length="465" mass="53232">MIKARGLLNLEGPYLKEMEIECPSAGTRFLALITQGGAANVNNISINNPIRAPPPRPSPKQGQGLEDRRFMNRFGKDHEARKIDTFLLRQQIQQLIPIFPLQESWATFIVGPLPKLVTTLDGKQDLVDDLLLQESGLASIRHEIPVRQVAWTNRSKESTESTGHIIIHIPEHKAHKFPSRLQLFGLAMDIQRIRERKAVHTCEKCHGFQSTRICARQEKDLSLLNLTDIYTHNQSDTLDLAFCSPIDTKCEVPLDLHTTLDHETLLTSIPLRATPLLQTLEDIENEADNITQTIHNAFLAACPRASSKKRGTTWWNGECKDAAFRYRQARRTSQSNYKKRELWNAVRWAKREYWKSRVKKLDTLPEVYKIAYWHNTAPKHHTPPLEDPNDETEVFCPKKKMELFRRLNRLLTPVVSHGIVIVRWIPGHADTTGNERADSLAKSVCNELTLRIKASISRVTRLLNE</sequence>
<evidence type="ECO:0000256" key="1">
    <source>
        <dbReference type="SAM" id="MobiDB-lite"/>
    </source>
</evidence>
<reference evidence="2 3" key="1">
    <citation type="submission" date="2017-10" db="EMBL/GenBank/DDBJ databases">
        <title>Development of genomic resources for the powdery mildew, Erysiphe pulchra.</title>
        <authorList>
            <person name="Wadl P.A."/>
            <person name="Mack B.M."/>
            <person name="Moore G."/>
            <person name="Beltz S.B."/>
        </authorList>
    </citation>
    <scope>NUCLEOTIDE SEQUENCE [LARGE SCALE GENOMIC DNA]</scope>
    <source>
        <strain evidence="2">Cflorida</strain>
    </source>
</reference>
<dbReference type="Gene3D" id="3.30.420.10">
    <property type="entry name" value="Ribonuclease H-like superfamily/Ribonuclease H"/>
    <property type="match status" value="1"/>
</dbReference>
<dbReference type="Proteomes" id="UP000237438">
    <property type="component" value="Unassembled WGS sequence"/>
</dbReference>
<accession>A0A2S4Q0W1</accession>
<dbReference type="GO" id="GO:0003676">
    <property type="term" value="F:nucleic acid binding"/>
    <property type="evidence" value="ECO:0007669"/>
    <property type="project" value="InterPro"/>
</dbReference>
<dbReference type="InterPro" id="IPR036397">
    <property type="entry name" value="RNaseH_sf"/>
</dbReference>
<gene>
    <name evidence="2" type="ORF">EPUL_000189</name>
</gene>
<dbReference type="OrthoDB" id="5419617at2759"/>
<organism evidence="2 3">
    <name type="scientific">Erysiphe pulchra</name>
    <dbReference type="NCBI Taxonomy" id="225359"/>
    <lineage>
        <taxon>Eukaryota</taxon>
        <taxon>Fungi</taxon>
        <taxon>Dikarya</taxon>
        <taxon>Ascomycota</taxon>
        <taxon>Pezizomycotina</taxon>
        <taxon>Leotiomycetes</taxon>
        <taxon>Erysiphales</taxon>
        <taxon>Erysiphaceae</taxon>
        <taxon>Erysiphe</taxon>
    </lineage>
</organism>
<protein>
    <submittedName>
        <fullName evidence="2">Uncharacterized protein</fullName>
    </submittedName>
</protein>
<comment type="caution">
    <text evidence="2">The sequence shown here is derived from an EMBL/GenBank/DDBJ whole genome shotgun (WGS) entry which is preliminary data.</text>
</comment>
<proteinExistence type="predicted"/>
<name>A0A2S4Q0W1_9PEZI</name>
<dbReference type="InterPro" id="IPR012337">
    <property type="entry name" value="RNaseH-like_sf"/>
</dbReference>
<dbReference type="EMBL" id="PEDP01000053">
    <property type="protein sequence ID" value="POS87924.1"/>
    <property type="molecule type" value="Genomic_DNA"/>
</dbReference>
<evidence type="ECO:0000313" key="2">
    <source>
        <dbReference type="EMBL" id="POS87924.1"/>
    </source>
</evidence>
<dbReference type="AlphaFoldDB" id="A0A2S4Q0W1"/>